<evidence type="ECO:0000313" key="15">
    <source>
        <dbReference type="EMBL" id="CAD9279429.1"/>
    </source>
</evidence>
<protein>
    <recommendedName>
        <fullName evidence="2 10">Guanylate cyclase</fullName>
        <ecNumber evidence="2 10">4.6.1.2</ecNumber>
    </recommendedName>
</protein>
<dbReference type="Pfam" id="PF07714">
    <property type="entry name" value="PK_Tyr_Ser-Thr"/>
    <property type="match status" value="1"/>
</dbReference>
<dbReference type="PROSITE" id="PS00108">
    <property type="entry name" value="PROTEIN_KINASE_ST"/>
    <property type="match status" value="1"/>
</dbReference>
<dbReference type="Gene3D" id="1.10.510.10">
    <property type="entry name" value="Transferase(Phosphotransferase) domain 1"/>
    <property type="match status" value="1"/>
</dbReference>
<dbReference type="SMART" id="SM00044">
    <property type="entry name" value="CYCc"/>
    <property type="match status" value="1"/>
</dbReference>
<dbReference type="Gene3D" id="3.30.70.1230">
    <property type="entry name" value="Nucleotide cyclase"/>
    <property type="match status" value="1"/>
</dbReference>
<dbReference type="GO" id="GO:0005524">
    <property type="term" value="F:ATP binding"/>
    <property type="evidence" value="ECO:0007669"/>
    <property type="project" value="InterPro"/>
</dbReference>
<dbReference type="EMBL" id="HBGK01016571">
    <property type="protein sequence ID" value="CAD9279429.1"/>
    <property type="molecule type" value="Transcribed_RNA"/>
</dbReference>
<evidence type="ECO:0000259" key="14">
    <source>
        <dbReference type="PROSITE" id="PS50125"/>
    </source>
</evidence>
<feature type="domain" description="Protein kinase" evidence="13">
    <location>
        <begin position="201"/>
        <end position="498"/>
    </location>
</feature>
<evidence type="ECO:0000259" key="13">
    <source>
        <dbReference type="PROSITE" id="PS50011"/>
    </source>
</evidence>
<sequence>MSWFLLIHGRGTFGLVLLAEYRGTQVAVKRVIPPRITATLTKQNVEMKTSLLGEGDGDARACEVFCSDLGVTPVEETIDALECGRIDPRLTETGGTRQTERRYSTGSTNSEKSSTASHGSSRKHGAKLRSSFFDFHRLDENNDKGTAPAQPTKNETTVYSSASASSISLEVDDELTPVLCAPANFGGPKQTLQPNARRLSFGSVVSLGKSDTGDVPDNSRWSDDNGGVDAKPGTFANASGFVKSRKLSVASQSVIGVLSVKRGILGRRDEYAKLKADFILEMRHLSKLRHPCITTVMGAVIERGAEPMLIMEYMDHGSLYDLLHNESMLMDGELVWPILRDIAQGVRFLHAATPQVIHGDLKAQNVLVDSKFRAKVADFGLSQKKSVGATGTPLWMAPELLRGESENTSASDVYSFGIILYEVYSRKDPYEGEDHLEVLKLVCDPNVNKRPPIPQGSPSEIASLMSDCLVESPGARPTFEELDLRLKRFDIENAEPMIQHFSMQRKKRDQRAARNEELLFDVFPRHVAEALRDGRKVEAESFDCVSVFFSDIVGYTTISSKLHPKKVSDMLDRLYLKFDELSTHHEVFKIETIGDAYICVTNLSKDQPDHAARIARFSIDAMKAANTTLIDEEDPSKGYVRIRVGFHSGPIVADVVGSRSPKYTLFGDTVNTASRMESNSLPLRIQCSDRSAELIMTQDSTVKLETRGKIPIKGKGEMETYWIKG</sequence>
<keyword evidence="3" id="KW-0812">Transmembrane</keyword>
<evidence type="ECO:0000256" key="1">
    <source>
        <dbReference type="ARBA" id="ARBA00004167"/>
    </source>
</evidence>
<keyword evidence="6" id="KW-0472">Membrane</keyword>
<keyword evidence="5" id="KW-1133">Transmembrane helix</keyword>
<accession>A0A7S1Y4G3</accession>
<dbReference type="PANTHER" id="PTHR11920">
    <property type="entry name" value="GUANYLYL CYCLASE"/>
    <property type="match status" value="1"/>
</dbReference>
<dbReference type="AlphaFoldDB" id="A0A7S1Y4G3"/>
<dbReference type="SUPFAM" id="SSF55073">
    <property type="entry name" value="Nucleotide cyclase"/>
    <property type="match status" value="1"/>
</dbReference>
<evidence type="ECO:0000256" key="3">
    <source>
        <dbReference type="ARBA" id="ARBA00022692"/>
    </source>
</evidence>
<dbReference type="GO" id="GO:0001653">
    <property type="term" value="F:peptide receptor activity"/>
    <property type="evidence" value="ECO:0007669"/>
    <property type="project" value="TreeGrafter"/>
</dbReference>
<dbReference type="Pfam" id="PF00211">
    <property type="entry name" value="Guanylate_cyc"/>
    <property type="match status" value="1"/>
</dbReference>
<feature type="chain" id="PRO_5031426260" description="Guanylate cyclase" evidence="12">
    <location>
        <begin position="19"/>
        <end position="725"/>
    </location>
</feature>
<dbReference type="PROSITE" id="PS50011">
    <property type="entry name" value="PROTEIN_KINASE_DOM"/>
    <property type="match status" value="1"/>
</dbReference>
<dbReference type="InterPro" id="IPR018297">
    <property type="entry name" value="A/G_cyclase_CS"/>
</dbReference>
<dbReference type="InterPro" id="IPR000719">
    <property type="entry name" value="Prot_kinase_dom"/>
</dbReference>
<dbReference type="GO" id="GO:0035556">
    <property type="term" value="P:intracellular signal transduction"/>
    <property type="evidence" value="ECO:0007669"/>
    <property type="project" value="InterPro"/>
</dbReference>
<evidence type="ECO:0000256" key="12">
    <source>
        <dbReference type="SAM" id="SignalP"/>
    </source>
</evidence>
<dbReference type="InterPro" id="IPR029787">
    <property type="entry name" value="Nucleotide_cyclase"/>
</dbReference>
<comment type="similarity">
    <text evidence="9">Belongs to the adenylyl cyclase class-4/guanylyl cyclase family.</text>
</comment>
<dbReference type="PRINTS" id="PR00109">
    <property type="entry name" value="TYRKINASE"/>
</dbReference>
<dbReference type="GO" id="GO:0007168">
    <property type="term" value="P:receptor guanylyl cyclase signaling pathway"/>
    <property type="evidence" value="ECO:0007669"/>
    <property type="project" value="TreeGrafter"/>
</dbReference>
<evidence type="ECO:0000256" key="7">
    <source>
        <dbReference type="ARBA" id="ARBA00023239"/>
    </source>
</evidence>
<dbReference type="EC" id="4.6.1.2" evidence="2 10"/>
<evidence type="ECO:0000256" key="5">
    <source>
        <dbReference type="ARBA" id="ARBA00022989"/>
    </source>
</evidence>
<evidence type="ECO:0000256" key="8">
    <source>
        <dbReference type="ARBA" id="ARBA00023293"/>
    </source>
</evidence>
<feature type="domain" description="Guanylate cyclase" evidence="14">
    <location>
        <begin position="546"/>
        <end position="677"/>
    </location>
</feature>
<dbReference type="InterPro" id="IPR008271">
    <property type="entry name" value="Ser/Thr_kinase_AS"/>
</dbReference>
<keyword evidence="8 10" id="KW-0141">cGMP biosynthesis</keyword>
<dbReference type="InterPro" id="IPR050401">
    <property type="entry name" value="Cyclic_nucleotide_synthase"/>
</dbReference>
<dbReference type="GO" id="GO:0004672">
    <property type="term" value="F:protein kinase activity"/>
    <property type="evidence" value="ECO:0007669"/>
    <property type="project" value="InterPro"/>
</dbReference>
<feature type="signal peptide" evidence="12">
    <location>
        <begin position="1"/>
        <end position="18"/>
    </location>
</feature>
<proteinExistence type="inferred from homology"/>
<dbReference type="SMART" id="SM00220">
    <property type="entry name" value="S_TKc"/>
    <property type="match status" value="1"/>
</dbReference>
<evidence type="ECO:0000256" key="9">
    <source>
        <dbReference type="RuleBase" id="RU000405"/>
    </source>
</evidence>
<evidence type="ECO:0000256" key="4">
    <source>
        <dbReference type="ARBA" id="ARBA00022741"/>
    </source>
</evidence>
<keyword evidence="12" id="KW-0732">Signal</keyword>
<keyword evidence="7 9" id="KW-0456">Lyase</keyword>
<dbReference type="GO" id="GO:0004383">
    <property type="term" value="F:guanylate cyclase activity"/>
    <property type="evidence" value="ECO:0007669"/>
    <property type="project" value="UniProtKB-EC"/>
</dbReference>
<evidence type="ECO:0000256" key="11">
    <source>
        <dbReference type="SAM" id="MobiDB-lite"/>
    </source>
</evidence>
<dbReference type="CDD" id="cd07302">
    <property type="entry name" value="CHD"/>
    <property type="match status" value="1"/>
</dbReference>
<feature type="region of interest" description="Disordered" evidence="11">
    <location>
        <begin position="88"/>
        <end position="125"/>
    </location>
</feature>
<dbReference type="SUPFAM" id="SSF56112">
    <property type="entry name" value="Protein kinase-like (PK-like)"/>
    <property type="match status" value="1"/>
</dbReference>
<feature type="compositionally biased region" description="Polar residues" evidence="11">
    <location>
        <begin position="104"/>
        <end position="119"/>
    </location>
</feature>
<keyword evidence="4" id="KW-0547">Nucleotide-binding</keyword>
<comment type="catalytic activity">
    <reaction evidence="10">
        <text>GTP = 3',5'-cyclic GMP + diphosphate</text>
        <dbReference type="Rhea" id="RHEA:13665"/>
        <dbReference type="ChEBI" id="CHEBI:33019"/>
        <dbReference type="ChEBI" id="CHEBI:37565"/>
        <dbReference type="ChEBI" id="CHEBI:57746"/>
        <dbReference type="EC" id="4.6.1.2"/>
    </reaction>
</comment>
<evidence type="ECO:0000256" key="2">
    <source>
        <dbReference type="ARBA" id="ARBA00012202"/>
    </source>
</evidence>
<dbReference type="FunFam" id="3.30.70.1230:FF:000030">
    <property type="entry name" value="Si:ch211-215j19.12"/>
    <property type="match status" value="1"/>
</dbReference>
<dbReference type="InterPro" id="IPR011009">
    <property type="entry name" value="Kinase-like_dom_sf"/>
</dbReference>
<name>A0A7S1Y4G3_9STRA</name>
<dbReference type="InterPro" id="IPR001245">
    <property type="entry name" value="Ser-Thr/Tyr_kinase_cat_dom"/>
</dbReference>
<comment type="subcellular location">
    <subcellularLocation>
        <location evidence="1">Membrane</location>
        <topology evidence="1">Single-pass membrane protein</topology>
    </subcellularLocation>
</comment>
<organism evidence="15">
    <name type="scientific">Grammatophora oceanica</name>
    <dbReference type="NCBI Taxonomy" id="210454"/>
    <lineage>
        <taxon>Eukaryota</taxon>
        <taxon>Sar</taxon>
        <taxon>Stramenopiles</taxon>
        <taxon>Ochrophyta</taxon>
        <taxon>Bacillariophyta</taxon>
        <taxon>Fragilariophyceae</taxon>
        <taxon>Fragilariophycidae</taxon>
        <taxon>Rhabdonematales</taxon>
        <taxon>Grammatophoraceae</taxon>
        <taxon>Grammatophora</taxon>
    </lineage>
</organism>
<dbReference type="GO" id="GO:0005886">
    <property type="term" value="C:plasma membrane"/>
    <property type="evidence" value="ECO:0007669"/>
    <property type="project" value="TreeGrafter"/>
</dbReference>
<reference evidence="15" key="1">
    <citation type="submission" date="2021-01" db="EMBL/GenBank/DDBJ databases">
        <authorList>
            <person name="Corre E."/>
            <person name="Pelletier E."/>
            <person name="Niang G."/>
            <person name="Scheremetjew M."/>
            <person name="Finn R."/>
            <person name="Kale V."/>
            <person name="Holt S."/>
            <person name="Cochrane G."/>
            <person name="Meng A."/>
            <person name="Brown T."/>
            <person name="Cohen L."/>
        </authorList>
    </citation>
    <scope>NUCLEOTIDE SEQUENCE</scope>
    <source>
        <strain evidence="15">CCMP 410</strain>
    </source>
</reference>
<gene>
    <name evidence="15" type="ORF">GOCE00092_LOCUS8338</name>
</gene>
<evidence type="ECO:0000256" key="6">
    <source>
        <dbReference type="ARBA" id="ARBA00023136"/>
    </source>
</evidence>
<dbReference type="PROSITE" id="PS00452">
    <property type="entry name" value="GUANYLATE_CYCLASE_1"/>
    <property type="match status" value="1"/>
</dbReference>
<evidence type="ECO:0000256" key="10">
    <source>
        <dbReference type="RuleBase" id="RU003431"/>
    </source>
</evidence>
<dbReference type="CDD" id="cd13999">
    <property type="entry name" value="STKc_MAP3K-like"/>
    <property type="match status" value="1"/>
</dbReference>
<dbReference type="PANTHER" id="PTHR11920:SF335">
    <property type="entry name" value="GUANYLATE CYCLASE"/>
    <property type="match status" value="1"/>
</dbReference>
<dbReference type="InterPro" id="IPR001054">
    <property type="entry name" value="A/G_cyclase"/>
</dbReference>
<dbReference type="GO" id="GO:0004016">
    <property type="term" value="F:adenylate cyclase activity"/>
    <property type="evidence" value="ECO:0007669"/>
    <property type="project" value="TreeGrafter"/>
</dbReference>
<dbReference type="PROSITE" id="PS50125">
    <property type="entry name" value="GUANYLATE_CYCLASE_2"/>
    <property type="match status" value="1"/>
</dbReference>